<reference evidence="2 3" key="1">
    <citation type="submission" date="2012-01" db="EMBL/GenBank/DDBJ databases">
        <title>Complete sequence of chromosome of Clostridium pasteurianum BC1.</title>
        <authorList>
            <consortium name="US DOE Joint Genome Institute"/>
            <person name="Lucas S."/>
            <person name="Han J."/>
            <person name="Lapidus A."/>
            <person name="Cheng J.-F."/>
            <person name="Goodwin L."/>
            <person name="Pitluck S."/>
            <person name="Peters L."/>
            <person name="Mikhailova N."/>
            <person name="Teshima H."/>
            <person name="Detter J.C."/>
            <person name="Han C."/>
            <person name="Tapia R."/>
            <person name="Land M."/>
            <person name="Hauser L."/>
            <person name="Kyrpides N."/>
            <person name="Ivanova N."/>
            <person name="Pagani I."/>
            <person name="Dunn J."/>
            <person name="Taghavi S."/>
            <person name="Francis A."/>
            <person name="van der Lelie D."/>
            <person name="Woyke T."/>
        </authorList>
    </citation>
    <scope>NUCLEOTIDE SEQUENCE [LARGE SCALE GENOMIC DNA]</scope>
    <source>
        <strain evidence="2 3">BC1</strain>
    </source>
</reference>
<protein>
    <recommendedName>
        <fullName evidence="4">O-Antigen ligase</fullName>
    </recommendedName>
</protein>
<dbReference type="PATRIC" id="fig|86416.3.peg.832"/>
<keyword evidence="1" id="KW-1133">Transmembrane helix</keyword>
<organism evidence="2 3">
    <name type="scientific">Clostridium pasteurianum BC1</name>
    <dbReference type="NCBI Taxonomy" id="86416"/>
    <lineage>
        <taxon>Bacteria</taxon>
        <taxon>Bacillati</taxon>
        <taxon>Bacillota</taxon>
        <taxon>Clostridia</taxon>
        <taxon>Eubacteriales</taxon>
        <taxon>Clostridiaceae</taxon>
        <taxon>Clostridium</taxon>
    </lineage>
</organism>
<dbReference type="HOGENOM" id="CLU_579917_0_0_9"/>
<feature type="transmembrane region" description="Helical" evidence="1">
    <location>
        <begin position="154"/>
        <end position="174"/>
    </location>
</feature>
<feature type="transmembrane region" description="Helical" evidence="1">
    <location>
        <begin position="286"/>
        <end position="305"/>
    </location>
</feature>
<dbReference type="KEGG" id="cpas:Clopa_0840"/>
<feature type="transmembrane region" description="Helical" evidence="1">
    <location>
        <begin position="24"/>
        <end position="45"/>
    </location>
</feature>
<dbReference type="EMBL" id="CP003261">
    <property type="protein sequence ID" value="AGK95864.1"/>
    <property type="molecule type" value="Genomic_DNA"/>
</dbReference>
<dbReference type="eggNOG" id="ENOG5031PDN">
    <property type="taxonomic scope" value="Bacteria"/>
</dbReference>
<feature type="transmembrane region" description="Helical" evidence="1">
    <location>
        <begin position="393"/>
        <end position="412"/>
    </location>
</feature>
<dbReference type="Proteomes" id="UP000013523">
    <property type="component" value="Chromosome"/>
</dbReference>
<accession>R4K5P7</accession>
<evidence type="ECO:0000256" key="1">
    <source>
        <dbReference type="SAM" id="Phobius"/>
    </source>
</evidence>
<feature type="transmembrane region" description="Helical" evidence="1">
    <location>
        <begin position="208"/>
        <end position="225"/>
    </location>
</feature>
<dbReference type="RefSeq" id="WP_015614188.1">
    <property type="nucleotide sequence ID" value="NC_021182.1"/>
</dbReference>
<proteinExistence type="predicted"/>
<dbReference type="AlphaFoldDB" id="R4K5P7"/>
<keyword evidence="1" id="KW-0812">Transmembrane</keyword>
<sequence>MELGIIGYFLIPLGIYLFFKDAKYLLYLIVFFSGFTAASVINFGSTFSLQPGYYFGIFFIIKTFLSMYNKKTLIRPNKFLFIFVIISILSIIMPTLINSKSIFIMNQSSLITNIFFTSSNITQLSYLLFCFILYLCIKNYFYHNPDEIEKSIKILVYSTIAVCLLGFYQEFAYLKHLEFDKFFRNGIRGNTQGAQNYFVRIYSVTQEPSMLGYFLAPMIALGVSLEKNILNNKYKILFLLLIIVTGILSTSTTFVVGLAALILKVIFDKLMLFIKDIHNESEKVGYILPIIFFTFILLLIVVVNLNPVIKDTLITGSYDKFMGNNLSGEERSSIFKLLINAAMHYPILGIGFGTARGKDLLSTWLCNVGFIAVGVFIIYLYKLITKLKNTSKLSYGISNYIFVLFACAFTSVPEPYNLFIWIIFAAAEVLIIKSI</sequence>
<feature type="transmembrane region" description="Helical" evidence="1">
    <location>
        <begin position="337"/>
        <end position="355"/>
    </location>
</feature>
<dbReference type="STRING" id="86416.Clopa_0840"/>
<evidence type="ECO:0000313" key="3">
    <source>
        <dbReference type="Proteomes" id="UP000013523"/>
    </source>
</evidence>
<feature type="transmembrane region" description="Helical" evidence="1">
    <location>
        <begin position="237"/>
        <end position="266"/>
    </location>
</feature>
<keyword evidence="1" id="KW-0472">Membrane</keyword>
<gene>
    <name evidence="2" type="ORF">Clopa_0840</name>
</gene>
<dbReference type="OrthoDB" id="783222at2"/>
<feature type="transmembrane region" description="Helical" evidence="1">
    <location>
        <begin position="51"/>
        <end position="68"/>
    </location>
</feature>
<keyword evidence="3" id="KW-1185">Reference proteome</keyword>
<evidence type="ECO:0008006" key="4">
    <source>
        <dbReference type="Google" id="ProtNLM"/>
    </source>
</evidence>
<name>R4K5P7_CLOPA</name>
<feature type="transmembrane region" description="Helical" evidence="1">
    <location>
        <begin position="80"/>
        <end position="104"/>
    </location>
</feature>
<feature type="transmembrane region" description="Helical" evidence="1">
    <location>
        <begin position="361"/>
        <end position="381"/>
    </location>
</feature>
<evidence type="ECO:0000313" key="2">
    <source>
        <dbReference type="EMBL" id="AGK95864.1"/>
    </source>
</evidence>